<feature type="transmembrane region" description="Helical" evidence="5">
    <location>
        <begin position="20"/>
        <end position="44"/>
    </location>
</feature>
<comment type="subcellular location">
    <subcellularLocation>
        <location evidence="1">Membrane</location>
        <topology evidence="1">Multi-pass membrane protein</topology>
    </subcellularLocation>
</comment>
<dbReference type="GO" id="GO:0007189">
    <property type="term" value="P:adenylate cyclase-activating G protein-coupled receptor signaling pathway"/>
    <property type="evidence" value="ECO:0007669"/>
    <property type="project" value="TreeGrafter"/>
</dbReference>
<sequence>MAFAPDVCERRVLTNEERVGLFFAVLSSVTSILAVAAVFAGLTHRIFDNLRTPNHMRRPIIKTHLDVYVAIAIHTFLVIALKWTPSRSFRVPIIAVFVMWSYQVIFLVSLLASHRQTESLFAPLPYWCWLSRHYAQLRLPAVYFWHWLTVAGSVVLYVPLFFVIRGNLEFGHDYVPRLQLRRIASPVERIGNNFSVTSQSKKMLMYPIAYVVLLIPFTSIRWSGDFSHRAGQDVHIFFFFVSLYFLNGLANVLLLVFTRPSILGFSRDASQTPGDNVPSTGVVSTAMFGGSIAGEEVRILTKVERIGLFFAVLSIIASMLATTSLFACLAYRALRNLKLPRYLRRPIITTHLDVYVWGYFNTLDNWPEQAIAIHTFMVIAFKWIPPRSFTIPFTVVSVLWCYQVVILSVLVAVRRSGNPLFAPLPYWCWLSRHYAWLRLPSVYFWYWFTVAASIFLYVPLFFVIRGNIEFGQSYVPYIRLRRVPSQIERADDHLSLSNQSRKMLVCVRYGDWVAVN</sequence>
<evidence type="ECO:0000313" key="7">
    <source>
        <dbReference type="Proteomes" id="UP000006514"/>
    </source>
</evidence>
<feature type="transmembrane region" description="Helical" evidence="5">
    <location>
        <begin position="142"/>
        <end position="164"/>
    </location>
</feature>
<dbReference type="Proteomes" id="UP000006514">
    <property type="component" value="Unassembled WGS sequence"/>
</dbReference>
<feature type="transmembrane region" description="Helical" evidence="5">
    <location>
        <begin position="306"/>
        <end position="330"/>
    </location>
</feature>
<evidence type="ECO:0000256" key="3">
    <source>
        <dbReference type="ARBA" id="ARBA00022989"/>
    </source>
</evidence>
<name>J0LCC0_AURST</name>
<reference evidence="7" key="1">
    <citation type="journal article" date="2012" name="Science">
        <title>The Paleozoic origin of enzymatic lignin decomposition reconstructed from 31 fungal genomes.</title>
        <authorList>
            <person name="Floudas D."/>
            <person name="Binder M."/>
            <person name="Riley R."/>
            <person name="Barry K."/>
            <person name="Blanchette R.A."/>
            <person name="Henrissat B."/>
            <person name="Martinez A.T."/>
            <person name="Otillar R."/>
            <person name="Spatafora J.W."/>
            <person name="Yadav J.S."/>
            <person name="Aerts A."/>
            <person name="Benoit I."/>
            <person name="Boyd A."/>
            <person name="Carlson A."/>
            <person name="Copeland A."/>
            <person name="Coutinho P.M."/>
            <person name="de Vries R.P."/>
            <person name="Ferreira P."/>
            <person name="Findley K."/>
            <person name="Foster B."/>
            <person name="Gaskell J."/>
            <person name="Glotzer D."/>
            <person name="Gorecki P."/>
            <person name="Heitman J."/>
            <person name="Hesse C."/>
            <person name="Hori C."/>
            <person name="Igarashi K."/>
            <person name="Jurgens J.A."/>
            <person name="Kallen N."/>
            <person name="Kersten P."/>
            <person name="Kohler A."/>
            <person name="Kuees U."/>
            <person name="Kumar T.K.A."/>
            <person name="Kuo A."/>
            <person name="LaButti K."/>
            <person name="Larrondo L.F."/>
            <person name="Lindquist E."/>
            <person name="Ling A."/>
            <person name="Lombard V."/>
            <person name="Lucas S."/>
            <person name="Lundell T."/>
            <person name="Martin R."/>
            <person name="McLaughlin D.J."/>
            <person name="Morgenstern I."/>
            <person name="Morin E."/>
            <person name="Murat C."/>
            <person name="Nagy L.G."/>
            <person name="Nolan M."/>
            <person name="Ohm R.A."/>
            <person name="Patyshakuliyeva A."/>
            <person name="Rokas A."/>
            <person name="Ruiz-Duenas F.J."/>
            <person name="Sabat G."/>
            <person name="Salamov A."/>
            <person name="Samejima M."/>
            <person name="Schmutz J."/>
            <person name="Slot J.C."/>
            <person name="St John F."/>
            <person name="Stenlid J."/>
            <person name="Sun H."/>
            <person name="Sun S."/>
            <person name="Syed K."/>
            <person name="Tsang A."/>
            <person name="Wiebenga A."/>
            <person name="Young D."/>
            <person name="Pisabarro A."/>
            <person name="Eastwood D.C."/>
            <person name="Martin F."/>
            <person name="Cullen D."/>
            <person name="Grigoriev I.V."/>
            <person name="Hibbett D.S."/>
        </authorList>
    </citation>
    <scope>NUCLEOTIDE SEQUENCE [LARGE SCALE GENOMIC DNA]</scope>
    <source>
        <strain evidence="7">TFB10046</strain>
    </source>
</reference>
<dbReference type="GO" id="GO:0004930">
    <property type="term" value="F:G protein-coupled receptor activity"/>
    <property type="evidence" value="ECO:0007669"/>
    <property type="project" value="TreeGrafter"/>
</dbReference>
<keyword evidence="2 5" id="KW-0812">Transmembrane</keyword>
<feature type="transmembrane region" description="Helical" evidence="5">
    <location>
        <begin position="65"/>
        <end position="83"/>
    </location>
</feature>
<feature type="transmembrane region" description="Helical" evidence="5">
    <location>
        <begin position="236"/>
        <end position="257"/>
    </location>
</feature>
<feature type="transmembrane region" description="Helical" evidence="5">
    <location>
        <begin position="89"/>
        <end position="112"/>
    </location>
</feature>
<dbReference type="PANTHER" id="PTHR23112">
    <property type="entry name" value="G PROTEIN-COUPLED RECEPTOR 157-RELATED"/>
    <property type="match status" value="1"/>
</dbReference>
<dbReference type="AlphaFoldDB" id="J0LCC0"/>
<evidence type="ECO:0000256" key="1">
    <source>
        <dbReference type="ARBA" id="ARBA00004141"/>
    </source>
</evidence>
<dbReference type="InParanoid" id="J0LCC0"/>
<feature type="transmembrane region" description="Helical" evidence="5">
    <location>
        <begin position="204"/>
        <end position="224"/>
    </location>
</feature>
<keyword evidence="3 5" id="KW-1133">Transmembrane helix</keyword>
<keyword evidence="4 5" id="KW-0472">Membrane</keyword>
<dbReference type="OrthoDB" id="100006at2759"/>
<dbReference type="PANTHER" id="PTHR23112:SF37">
    <property type="entry name" value="G PROTEIN-COUPLED RECEPTOR GPR1"/>
    <property type="match status" value="1"/>
</dbReference>
<accession>J0LCC0</accession>
<evidence type="ECO:0000256" key="4">
    <source>
        <dbReference type="ARBA" id="ARBA00023136"/>
    </source>
</evidence>
<dbReference type="KEGG" id="adl:AURDEDRAFT_176807"/>
<organism evidence="6 7">
    <name type="scientific">Auricularia subglabra (strain TFB-10046 / SS5)</name>
    <name type="common">White-rot fungus</name>
    <name type="synonym">Auricularia delicata (strain TFB10046)</name>
    <dbReference type="NCBI Taxonomy" id="717982"/>
    <lineage>
        <taxon>Eukaryota</taxon>
        <taxon>Fungi</taxon>
        <taxon>Dikarya</taxon>
        <taxon>Basidiomycota</taxon>
        <taxon>Agaricomycotina</taxon>
        <taxon>Agaricomycetes</taxon>
        <taxon>Auriculariales</taxon>
        <taxon>Auriculariaceae</taxon>
        <taxon>Auricularia</taxon>
    </lineage>
</organism>
<keyword evidence="7" id="KW-1185">Reference proteome</keyword>
<proteinExistence type="predicted"/>
<evidence type="ECO:0000256" key="2">
    <source>
        <dbReference type="ARBA" id="ARBA00022692"/>
    </source>
</evidence>
<gene>
    <name evidence="6" type="ORF">AURDEDRAFT_176807</name>
</gene>
<protein>
    <submittedName>
        <fullName evidence="6">Uncharacterized protein</fullName>
    </submittedName>
</protein>
<dbReference type="GO" id="GO:0005886">
    <property type="term" value="C:plasma membrane"/>
    <property type="evidence" value="ECO:0007669"/>
    <property type="project" value="TreeGrafter"/>
</dbReference>
<evidence type="ECO:0000313" key="6">
    <source>
        <dbReference type="EMBL" id="EJD34144.1"/>
    </source>
</evidence>
<feature type="transmembrane region" description="Helical" evidence="5">
    <location>
        <begin position="391"/>
        <end position="413"/>
    </location>
</feature>
<evidence type="ECO:0000256" key="5">
    <source>
        <dbReference type="SAM" id="Phobius"/>
    </source>
</evidence>
<feature type="transmembrane region" description="Helical" evidence="5">
    <location>
        <begin position="444"/>
        <end position="464"/>
    </location>
</feature>
<dbReference type="EMBL" id="JH687994">
    <property type="protein sequence ID" value="EJD34144.1"/>
    <property type="molecule type" value="Genomic_DNA"/>
</dbReference>